<evidence type="ECO:0000313" key="2">
    <source>
        <dbReference type="Proteomes" id="UP000801428"/>
    </source>
</evidence>
<gene>
    <name evidence="1" type="ORF">E8E13_003677</name>
</gene>
<evidence type="ECO:0008006" key="3">
    <source>
        <dbReference type="Google" id="ProtNLM"/>
    </source>
</evidence>
<dbReference type="OrthoDB" id="5413827at2759"/>
<name>A0A9P4TE67_CURKU</name>
<accession>A0A9P4TE67</accession>
<evidence type="ECO:0000313" key="1">
    <source>
        <dbReference type="EMBL" id="KAF3001828.1"/>
    </source>
</evidence>
<proteinExistence type="predicted"/>
<keyword evidence="2" id="KW-1185">Reference proteome</keyword>
<comment type="caution">
    <text evidence="1">The sequence shown here is derived from an EMBL/GenBank/DDBJ whole genome shotgun (WGS) entry which is preliminary data.</text>
</comment>
<dbReference type="InterPro" id="IPR038883">
    <property type="entry name" value="AN11006-like"/>
</dbReference>
<dbReference type="Proteomes" id="UP000801428">
    <property type="component" value="Unassembled WGS sequence"/>
</dbReference>
<protein>
    <recommendedName>
        <fullName evidence="3">F-box domain-containing protein</fullName>
    </recommendedName>
</protein>
<dbReference type="AlphaFoldDB" id="A0A9P4TE67"/>
<dbReference type="PANTHER" id="PTHR42085">
    <property type="entry name" value="F-BOX DOMAIN-CONTAINING PROTEIN"/>
    <property type="match status" value="1"/>
</dbReference>
<dbReference type="EMBL" id="SWKU01000012">
    <property type="protein sequence ID" value="KAF3001828.1"/>
    <property type="molecule type" value="Genomic_DNA"/>
</dbReference>
<sequence length="224" mass="25926">MCFAEIHIDRRNAKRHTKQRDKDDNEDLARRLYQFQMDMRAIRNSKASPLLRLPGELRNEIYGYLIGGHEFPLLNETTARENNIFTQYTALAQVSRQVRKETMSYFWEHSKFVTTCADLPNAVIHDGDALELLPIRTLQIDIEWEDLIGSYAVTAPWIAEFLRQICEGGVLQCVVLRYKKLEENYQTPSNGEWLEEMTQVASDLSGLLPCMTNGEAVKVVLEWI</sequence>
<reference evidence="1" key="1">
    <citation type="submission" date="2019-04" db="EMBL/GenBank/DDBJ databases">
        <title>Sequencing of skin fungus with MAO and IRED activity.</title>
        <authorList>
            <person name="Marsaioli A.J."/>
            <person name="Bonatto J.M.C."/>
            <person name="Reis Junior O."/>
        </authorList>
    </citation>
    <scope>NUCLEOTIDE SEQUENCE</scope>
    <source>
        <strain evidence="1">30M1</strain>
    </source>
</reference>
<organism evidence="1 2">
    <name type="scientific">Curvularia kusanoi</name>
    <name type="common">Cochliobolus kusanoi</name>
    <dbReference type="NCBI Taxonomy" id="90978"/>
    <lineage>
        <taxon>Eukaryota</taxon>
        <taxon>Fungi</taxon>
        <taxon>Dikarya</taxon>
        <taxon>Ascomycota</taxon>
        <taxon>Pezizomycotina</taxon>
        <taxon>Dothideomycetes</taxon>
        <taxon>Pleosporomycetidae</taxon>
        <taxon>Pleosporales</taxon>
        <taxon>Pleosporineae</taxon>
        <taxon>Pleosporaceae</taxon>
        <taxon>Curvularia</taxon>
    </lineage>
</organism>
<dbReference type="PANTHER" id="PTHR42085:SF1">
    <property type="entry name" value="F-BOX DOMAIN-CONTAINING PROTEIN"/>
    <property type="match status" value="1"/>
</dbReference>